<gene>
    <name evidence="2" type="ORF">BEL07_23210</name>
</gene>
<keyword evidence="1" id="KW-1133">Transmembrane helix</keyword>
<dbReference type="Proteomes" id="UP000178953">
    <property type="component" value="Unassembled WGS sequence"/>
</dbReference>
<dbReference type="EMBL" id="MCHX01000069">
    <property type="protein sequence ID" value="OFJ51353.1"/>
    <property type="molecule type" value="Genomic_DNA"/>
</dbReference>
<evidence type="ECO:0000256" key="1">
    <source>
        <dbReference type="SAM" id="Phobius"/>
    </source>
</evidence>
<reference evidence="2 3" key="1">
    <citation type="submission" date="2016-09" db="EMBL/GenBank/DDBJ databases">
        <title>genome sequence of Mycobacterium sp. 739 SCH.</title>
        <authorList>
            <person name="Greninger A.L."/>
            <person name="Qin X."/>
            <person name="Jerome K."/>
            <person name="Vora S."/>
            <person name="Quinn K."/>
        </authorList>
    </citation>
    <scope>NUCLEOTIDE SEQUENCE [LARGE SCALE GENOMIC DNA]</scope>
    <source>
        <strain evidence="2 3">SCH</strain>
    </source>
</reference>
<organism evidence="2 3">
    <name type="scientific">Mycolicibacterium grossiae</name>
    <dbReference type="NCBI Taxonomy" id="1552759"/>
    <lineage>
        <taxon>Bacteria</taxon>
        <taxon>Bacillati</taxon>
        <taxon>Actinomycetota</taxon>
        <taxon>Actinomycetes</taxon>
        <taxon>Mycobacteriales</taxon>
        <taxon>Mycobacteriaceae</taxon>
        <taxon>Mycolicibacterium</taxon>
    </lineage>
</organism>
<evidence type="ECO:0000313" key="3">
    <source>
        <dbReference type="Proteomes" id="UP000178953"/>
    </source>
</evidence>
<proteinExistence type="predicted"/>
<protein>
    <recommendedName>
        <fullName evidence="4">DUF2993 domain-containing protein</fullName>
    </recommendedName>
</protein>
<feature type="transmembrane region" description="Helical" evidence="1">
    <location>
        <begin position="20"/>
        <end position="39"/>
    </location>
</feature>
<comment type="caution">
    <text evidence="2">The sequence shown here is derived from an EMBL/GenBank/DDBJ whole genome shotgun (WGS) entry which is preliminary data.</text>
</comment>
<sequence>MPDAEGVTRPGLRWDPLRSLDLLAGTGVSAAYLSLFVSLRRLLIGRRLTLHTADGDVVLTVEHLVARLDRRSVTGGRLGGILLVARDVRWRGHHVHRASAVLHDVHLRPPVVVAAPVEVTVDLAAPALNHLFGIAAPRLSGVVGDDAVARLSLNGRSGSGHLEVDARLDGSTVWITPRAVVRRRRWRLPGLLPAYRLRVPELPGGAELTHVEFAPGVLRLTGVLPQWRIDLPRAALEGLVTQLGAVGSRPLAVVWPPAAPAR</sequence>
<keyword evidence="1" id="KW-0472">Membrane</keyword>
<keyword evidence="1" id="KW-0812">Transmembrane</keyword>
<evidence type="ECO:0000313" key="2">
    <source>
        <dbReference type="EMBL" id="OFJ51353.1"/>
    </source>
</evidence>
<keyword evidence="3" id="KW-1185">Reference proteome</keyword>
<dbReference type="AlphaFoldDB" id="A0A1E8PYH2"/>
<name>A0A1E8PYH2_9MYCO</name>
<accession>A0A1E8PYH2</accession>
<evidence type="ECO:0008006" key="4">
    <source>
        <dbReference type="Google" id="ProtNLM"/>
    </source>
</evidence>